<evidence type="ECO:0000256" key="2">
    <source>
        <dbReference type="SAM" id="SignalP"/>
    </source>
</evidence>
<evidence type="ECO:0000313" key="3">
    <source>
        <dbReference type="EMBL" id="MBC6611475.1"/>
    </source>
</evidence>
<feature type="signal peptide" evidence="2">
    <location>
        <begin position="1"/>
        <end position="21"/>
    </location>
</feature>
<gene>
    <name evidence="3" type="ORF">H8B15_11100</name>
</gene>
<accession>A0ABR7MK87</accession>
<feature type="compositionally biased region" description="Basic and acidic residues" evidence="1">
    <location>
        <begin position="30"/>
        <end position="44"/>
    </location>
</feature>
<name>A0ABR7MK87_9BACT</name>
<proteinExistence type="predicted"/>
<reference evidence="3 4" key="1">
    <citation type="submission" date="2020-08" db="EMBL/GenBank/DDBJ databases">
        <title>Hymenobacter sp.</title>
        <authorList>
            <person name="Kim M.K."/>
        </authorList>
    </citation>
    <scope>NUCLEOTIDE SEQUENCE [LARGE SCALE GENOMIC DNA]</scope>
    <source>
        <strain evidence="3 4">BT507</strain>
    </source>
</reference>
<evidence type="ECO:0000313" key="4">
    <source>
        <dbReference type="Proteomes" id="UP000622017"/>
    </source>
</evidence>
<organism evidence="3 4">
    <name type="scientific">Hymenobacter citatus</name>
    <dbReference type="NCBI Taxonomy" id="2763506"/>
    <lineage>
        <taxon>Bacteria</taxon>
        <taxon>Pseudomonadati</taxon>
        <taxon>Bacteroidota</taxon>
        <taxon>Cytophagia</taxon>
        <taxon>Cytophagales</taxon>
        <taxon>Hymenobacteraceae</taxon>
        <taxon>Hymenobacter</taxon>
    </lineage>
</organism>
<keyword evidence="4" id="KW-1185">Reference proteome</keyword>
<evidence type="ECO:0000256" key="1">
    <source>
        <dbReference type="SAM" id="MobiDB-lite"/>
    </source>
</evidence>
<keyword evidence="2" id="KW-0732">Signal</keyword>
<feature type="chain" id="PRO_5047327876" description="Lipoprotein" evidence="2">
    <location>
        <begin position="22"/>
        <end position="53"/>
    </location>
</feature>
<sequence length="53" mass="5324">MKLSKALLGAVLIGITAQTTACTKGGEPAPKGEKVTKGSEKKTPDYCPGCGMG</sequence>
<dbReference type="Proteomes" id="UP000622017">
    <property type="component" value="Unassembled WGS sequence"/>
</dbReference>
<protein>
    <recommendedName>
        <fullName evidence="5">Lipoprotein</fullName>
    </recommendedName>
</protein>
<evidence type="ECO:0008006" key="5">
    <source>
        <dbReference type="Google" id="ProtNLM"/>
    </source>
</evidence>
<dbReference type="EMBL" id="JACSCY010000007">
    <property type="protein sequence ID" value="MBC6611475.1"/>
    <property type="molecule type" value="Genomic_DNA"/>
</dbReference>
<feature type="region of interest" description="Disordered" evidence="1">
    <location>
        <begin position="23"/>
        <end position="53"/>
    </location>
</feature>
<dbReference type="RefSeq" id="WP_187319758.1">
    <property type="nucleotide sequence ID" value="NZ_JACSCY010000007.1"/>
</dbReference>
<comment type="caution">
    <text evidence="3">The sequence shown here is derived from an EMBL/GenBank/DDBJ whole genome shotgun (WGS) entry which is preliminary data.</text>
</comment>